<dbReference type="Proteomes" id="UP001172101">
    <property type="component" value="Unassembled WGS sequence"/>
</dbReference>
<reference evidence="2" key="1">
    <citation type="submission" date="2023-06" db="EMBL/GenBank/DDBJ databases">
        <title>Genome-scale phylogeny and comparative genomics of the fungal order Sordariales.</title>
        <authorList>
            <consortium name="Lawrence Berkeley National Laboratory"/>
            <person name="Hensen N."/>
            <person name="Bonometti L."/>
            <person name="Westerberg I."/>
            <person name="Brannstrom I.O."/>
            <person name="Guillou S."/>
            <person name="Cros-Aarteil S."/>
            <person name="Calhoun S."/>
            <person name="Haridas S."/>
            <person name="Kuo A."/>
            <person name="Mondo S."/>
            <person name="Pangilinan J."/>
            <person name="Riley R."/>
            <person name="LaButti K."/>
            <person name="Andreopoulos B."/>
            <person name="Lipzen A."/>
            <person name="Chen C."/>
            <person name="Yanf M."/>
            <person name="Daum C."/>
            <person name="Ng V."/>
            <person name="Clum A."/>
            <person name="Steindorff A."/>
            <person name="Ohm R."/>
            <person name="Martin F."/>
            <person name="Silar P."/>
            <person name="Natvig D."/>
            <person name="Lalanne C."/>
            <person name="Gautier V."/>
            <person name="Ament-velasquez S.L."/>
            <person name="Kruys A."/>
            <person name="Hutchinson M.I."/>
            <person name="Powell A.J."/>
            <person name="Barry K."/>
            <person name="Miller A.N."/>
            <person name="Grigoriev I.V."/>
            <person name="Debuchy R."/>
            <person name="Gladieux P."/>
            <person name="Thoren M.H."/>
            <person name="Johannesson H."/>
        </authorList>
    </citation>
    <scope>NUCLEOTIDE SEQUENCE</scope>
    <source>
        <strain evidence="2">SMH2392-1A</strain>
    </source>
</reference>
<keyword evidence="3" id="KW-1185">Reference proteome</keyword>
<accession>A0AA39ZZ36</accession>
<dbReference type="AlphaFoldDB" id="A0AA39ZZ36"/>
<name>A0AA39ZZ36_9PEZI</name>
<evidence type="ECO:0000256" key="1">
    <source>
        <dbReference type="SAM" id="MobiDB-lite"/>
    </source>
</evidence>
<gene>
    <name evidence="2" type="ORF">B0T26DRAFT_446550</name>
</gene>
<dbReference type="EMBL" id="JAUIRO010000007">
    <property type="protein sequence ID" value="KAK0706270.1"/>
    <property type="molecule type" value="Genomic_DNA"/>
</dbReference>
<feature type="region of interest" description="Disordered" evidence="1">
    <location>
        <begin position="320"/>
        <end position="343"/>
    </location>
</feature>
<dbReference type="RefSeq" id="XP_060291364.1">
    <property type="nucleotide sequence ID" value="XM_060435075.1"/>
</dbReference>
<sequence>MQVSFKDQLGPHLPVACCFTTPADRKKPYLRSEWAILPRVRVVAFNESPADPPKPTADPPKPKSSRWAIFSRTRVVAFAPSSAAAPPKPVSRRDTSGVETLSKWLTQVLDISRGSAPPRPLDKSLASLFQEASLQNDPAPLARLVRLYQETSSFNGEYYVPQDALDKLVTRSQVLRELKQYGVAGDDSTVDFILNKAKKVFAILAMANLIPAVVDVKDSGFTDEYLPVGQRGCQIVSLEPRSYQLGTDAFEVFETGNMSKERTRFIRLQWSFLAPVFELTRVARHHQNIVLPFKEYESADIYKYLGLFPAREESEQLRPGYYTSPTTQQASAGPSCTPPMTAA</sequence>
<protein>
    <submittedName>
        <fullName evidence="2">Uncharacterized protein</fullName>
    </submittedName>
</protein>
<proteinExistence type="predicted"/>
<evidence type="ECO:0000313" key="3">
    <source>
        <dbReference type="Proteomes" id="UP001172101"/>
    </source>
</evidence>
<dbReference type="GeneID" id="85318345"/>
<comment type="caution">
    <text evidence="2">The sequence shown here is derived from an EMBL/GenBank/DDBJ whole genome shotgun (WGS) entry which is preliminary data.</text>
</comment>
<organism evidence="2 3">
    <name type="scientific">Lasiosphaeria miniovina</name>
    <dbReference type="NCBI Taxonomy" id="1954250"/>
    <lineage>
        <taxon>Eukaryota</taxon>
        <taxon>Fungi</taxon>
        <taxon>Dikarya</taxon>
        <taxon>Ascomycota</taxon>
        <taxon>Pezizomycotina</taxon>
        <taxon>Sordariomycetes</taxon>
        <taxon>Sordariomycetidae</taxon>
        <taxon>Sordariales</taxon>
        <taxon>Lasiosphaeriaceae</taxon>
        <taxon>Lasiosphaeria</taxon>
    </lineage>
</organism>
<feature type="compositionally biased region" description="Polar residues" evidence="1">
    <location>
        <begin position="323"/>
        <end position="334"/>
    </location>
</feature>
<evidence type="ECO:0000313" key="2">
    <source>
        <dbReference type="EMBL" id="KAK0706270.1"/>
    </source>
</evidence>